<keyword evidence="2" id="KW-0012">Acyltransferase</keyword>
<dbReference type="EMBL" id="JBAFSM010000015">
    <property type="protein sequence ID" value="MEG3437352.1"/>
    <property type="molecule type" value="Genomic_DNA"/>
</dbReference>
<feature type="domain" description="Phospholipid/glycerol acyltransferase" evidence="1">
    <location>
        <begin position="66"/>
        <end position="210"/>
    </location>
</feature>
<comment type="caution">
    <text evidence="2">The sequence shown here is derived from an EMBL/GenBank/DDBJ whole genome shotgun (WGS) entry which is preliminary data.</text>
</comment>
<keyword evidence="3" id="KW-1185">Reference proteome</keyword>
<sequence length="456" mass="51809">MPNLSTGARPPLEFIPPDLDFLVLRGVQTLLPLWLRTRTNLRQIEADRLEILVDLYQRFQAGKIRLFLAFRHPSVNDPFCMGYLMGKLLPEKARELGIPLKTPVHAHFIYDRGIPLWAGSAVGWLYAKLGGTPIQRGKNDLMGLRSARKLLLEADFPLAAAPEGATNGHNEIVSPIEPGISQLAFWCVDDLRKAGRDEEVYILPIGLQYFYLAPVWSEIEQILANIESDVGCPAPDRSIAEKNLYDRLFRLGEKLLSLMEDFYRDFYGRSLPIIPLNENDPNETLSRRLSNLLDAALQIAEEYFHVPASGTVIDRCRRLEQAAWDRIYRDELKPGHSLSPVESALADRVADESNLRIWHMRIVESFVAVTGYYVKEKPTIDRFAETILLLWDLVTRIKGGNPFFRPKIGRQKAKITIGEPISITDRYAEYKSDRRAAVTRLTADLQASLESSIDRQ</sequence>
<evidence type="ECO:0000313" key="2">
    <source>
        <dbReference type="EMBL" id="MEG3437352.1"/>
    </source>
</evidence>
<organism evidence="2 3">
    <name type="scientific">Pannus brasiliensis CCIBt3594</name>
    <dbReference type="NCBI Taxonomy" id="1427578"/>
    <lineage>
        <taxon>Bacteria</taxon>
        <taxon>Bacillati</taxon>
        <taxon>Cyanobacteriota</taxon>
        <taxon>Cyanophyceae</taxon>
        <taxon>Oscillatoriophycideae</taxon>
        <taxon>Chroococcales</taxon>
        <taxon>Microcystaceae</taxon>
        <taxon>Pannus</taxon>
    </lineage>
</organism>
<dbReference type="RefSeq" id="WP_332864835.1">
    <property type="nucleotide sequence ID" value="NZ_JBAFSM010000015.1"/>
</dbReference>
<gene>
    <name evidence="2" type="ORF">V0288_09500</name>
</gene>
<evidence type="ECO:0000313" key="3">
    <source>
        <dbReference type="Proteomes" id="UP001328733"/>
    </source>
</evidence>
<evidence type="ECO:0000259" key="1">
    <source>
        <dbReference type="SMART" id="SM00563"/>
    </source>
</evidence>
<protein>
    <submittedName>
        <fullName evidence="2">1-acyl-sn-glycerol-3-phosphate acyltransferase</fullName>
    </submittedName>
</protein>
<name>A0AAW9QSX8_9CHRO</name>
<keyword evidence="2" id="KW-0808">Transferase</keyword>
<dbReference type="SUPFAM" id="SSF69593">
    <property type="entry name" value="Glycerol-3-phosphate (1)-acyltransferase"/>
    <property type="match status" value="1"/>
</dbReference>
<dbReference type="Proteomes" id="UP001328733">
    <property type="component" value="Unassembled WGS sequence"/>
</dbReference>
<reference evidence="2 3" key="1">
    <citation type="submission" date="2024-01" db="EMBL/GenBank/DDBJ databases">
        <title>Genomic insights into the taxonomy and metabolism of the cyanobacterium Pannus brasiliensis CCIBt3594.</title>
        <authorList>
            <person name="Machado M."/>
            <person name="Botero N.B."/>
            <person name="Andreote A.P.D."/>
            <person name="Feitosa A.M.T."/>
            <person name="Popin R."/>
            <person name="Sivonen K."/>
            <person name="Fiore M.F."/>
        </authorList>
    </citation>
    <scope>NUCLEOTIDE SEQUENCE [LARGE SCALE GENOMIC DNA]</scope>
    <source>
        <strain evidence="2 3">CCIBt3594</strain>
    </source>
</reference>
<dbReference type="GO" id="GO:0016746">
    <property type="term" value="F:acyltransferase activity"/>
    <property type="evidence" value="ECO:0007669"/>
    <property type="project" value="UniProtKB-KW"/>
</dbReference>
<dbReference type="AlphaFoldDB" id="A0AAW9QSX8"/>
<proteinExistence type="predicted"/>
<dbReference type="InterPro" id="IPR002123">
    <property type="entry name" value="Plipid/glycerol_acylTrfase"/>
</dbReference>
<dbReference type="SMART" id="SM00563">
    <property type="entry name" value="PlsC"/>
    <property type="match status" value="1"/>
</dbReference>
<accession>A0AAW9QSX8</accession>